<evidence type="ECO:0000256" key="1">
    <source>
        <dbReference type="ARBA" id="ARBA00000085"/>
    </source>
</evidence>
<evidence type="ECO:0000256" key="9">
    <source>
        <dbReference type="SAM" id="Phobius"/>
    </source>
</evidence>
<keyword evidence="9" id="KW-1133">Transmembrane helix</keyword>
<comment type="catalytic activity">
    <reaction evidence="1">
        <text>ATP + protein L-histidine = ADP + protein N-phospho-L-histidine.</text>
        <dbReference type="EC" id="2.7.13.3"/>
    </reaction>
</comment>
<dbReference type="InterPro" id="IPR036890">
    <property type="entry name" value="HATPase_C_sf"/>
</dbReference>
<accession>A0AAE3L3U0</accession>
<dbReference type="InterPro" id="IPR004358">
    <property type="entry name" value="Sig_transdc_His_kin-like_C"/>
</dbReference>
<evidence type="ECO:0000256" key="2">
    <source>
        <dbReference type="ARBA" id="ARBA00004370"/>
    </source>
</evidence>
<dbReference type="RefSeq" id="WP_257530571.1">
    <property type="nucleotide sequence ID" value="NZ_JANKAS010000005.1"/>
</dbReference>
<sequence length="443" mass="51246">MLNKLRLRLTFFNTLVLTVILSIISIFVYVLMYYNLYSDIDETLITSSHQVESYVNFLQDNTKDKEIDLEKKNEYARIIHNMIRNNISYIVWDTEQSMNINSSYIELDDELLKGIRKGVMNQLEENDKIIRDLNREFYFQTISQEGINYRICTVVFSTDLQRNNLRTIQTIKTLKNEKDVLNRLTFTLLSTVIVGITLSFIGGYILAGRSLVPIQKSWKRQEEFVADASHELRTPLAVVQTNLEVVKGSPNELVSSQDYWINNAYDETLRMNKLIEDLLFLARVDSGETLLEQQEVDFTFLLQDVNEKLMPLAAKSQIRIFGDIEENLKILADSNKLRQLMVILIDNAIKYSSPNSMIRIKGKSFKNGVMVEVIDQGIGMKAEEIKRVFDRFYRTDKVRTREQGGTGLGLSIAKWIVDIHRGKIEIESKYQQGTKVSVYLPAE</sequence>
<dbReference type="SUPFAM" id="SSF55874">
    <property type="entry name" value="ATPase domain of HSP90 chaperone/DNA topoisomerase II/histidine kinase"/>
    <property type="match status" value="1"/>
</dbReference>
<feature type="transmembrane region" description="Helical" evidence="9">
    <location>
        <begin position="184"/>
        <end position="207"/>
    </location>
</feature>
<evidence type="ECO:0000256" key="7">
    <source>
        <dbReference type="ARBA" id="ARBA00023012"/>
    </source>
</evidence>
<dbReference type="PROSITE" id="PS50109">
    <property type="entry name" value="HIS_KIN"/>
    <property type="match status" value="1"/>
</dbReference>
<evidence type="ECO:0000256" key="8">
    <source>
        <dbReference type="ARBA" id="ARBA00023136"/>
    </source>
</evidence>
<dbReference type="GO" id="GO:0005886">
    <property type="term" value="C:plasma membrane"/>
    <property type="evidence" value="ECO:0007669"/>
    <property type="project" value="TreeGrafter"/>
</dbReference>
<dbReference type="PRINTS" id="PR00344">
    <property type="entry name" value="BCTRLSENSOR"/>
</dbReference>
<evidence type="ECO:0000256" key="5">
    <source>
        <dbReference type="ARBA" id="ARBA00022679"/>
    </source>
</evidence>
<proteinExistence type="predicted"/>
<dbReference type="GO" id="GO:0016036">
    <property type="term" value="P:cellular response to phosphate starvation"/>
    <property type="evidence" value="ECO:0007669"/>
    <property type="project" value="TreeGrafter"/>
</dbReference>
<dbReference type="AlphaFoldDB" id="A0AAE3L3U0"/>
<organism evidence="11 12">
    <name type="scientific">Irregularibacter muris</name>
    <dbReference type="NCBI Taxonomy" id="1796619"/>
    <lineage>
        <taxon>Bacteria</taxon>
        <taxon>Bacillati</taxon>
        <taxon>Bacillota</taxon>
        <taxon>Clostridia</taxon>
        <taxon>Eubacteriales</taxon>
        <taxon>Eubacteriaceae</taxon>
        <taxon>Irregularibacter</taxon>
    </lineage>
</organism>
<evidence type="ECO:0000313" key="12">
    <source>
        <dbReference type="Proteomes" id="UP001205748"/>
    </source>
</evidence>
<keyword evidence="9" id="KW-0812">Transmembrane</keyword>
<keyword evidence="5" id="KW-0808">Transferase</keyword>
<reference evidence="11" key="1">
    <citation type="submission" date="2022-07" db="EMBL/GenBank/DDBJ databases">
        <title>Enhanced cultured diversity of the mouse gut microbiota enables custom-made synthetic communities.</title>
        <authorList>
            <person name="Afrizal A."/>
        </authorList>
    </citation>
    <scope>NUCLEOTIDE SEQUENCE</scope>
    <source>
        <strain evidence="11">DSM 28593</strain>
    </source>
</reference>
<dbReference type="Pfam" id="PF00512">
    <property type="entry name" value="HisKA"/>
    <property type="match status" value="1"/>
</dbReference>
<dbReference type="EC" id="2.7.13.3" evidence="3"/>
<comment type="subcellular location">
    <subcellularLocation>
        <location evidence="2">Membrane</location>
    </subcellularLocation>
</comment>
<keyword evidence="12" id="KW-1185">Reference proteome</keyword>
<dbReference type="InterPro" id="IPR005467">
    <property type="entry name" value="His_kinase_dom"/>
</dbReference>
<dbReference type="InterPro" id="IPR003594">
    <property type="entry name" value="HATPase_dom"/>
</dbReference>
<gene>
    <name evidence="11" type="ORF">NSA47_07525</name>
</gene>
<dbReference type="InterPro" id="IPR050351">
    <property type="entry name" value="BphY/WalK/GraS-like"/>
</dbReference>
<dbReference type="Pfam" id="PF02518">
    <property type="entry name" value="HATPase_c"/>
    <property type="match status" value="1"/>
</dbReference>
<dbReference type="PANTHER" id="PTHR45453">
    <property type="entry name" value="PHOSPHATE REGULON SENSOR PROTEIN PHOR"/>
    <property type="match status" value="1"/>
</dbReference>
<evidence type="ECO:0000256" key="3">
    <source>
        <dbReference type="ARBA" id="ARBA00012438"/>
    </source>
</evidence>
<evidence type="ECO:0000259" key="10">
    <source>
        <dbReference type="PROSITE" id="PS50109"/>
    </source>
</evidence>
<feature type="domain" description="Histidine kinase" evidence="10">
    <location>
        <begin position="227"/>
        <end position="443"/>
    </location>
</feature>
<keyword evidence="8 9" id="KW-0472">Membrane</keyword>
<dbReference type="GO" id="GO:0004721">
    <property type="term" value="F:phosphoprotein phosphatase activity"/>
    <property type="evidence" value="ECO:0007669"/>
    <property type="project" value="TreeGrafter"/>
</dbReference>
<dbReference type="InterPro" id="IPR003661">
    <property type="entry name" value="HisK_dim/P_dom"/>
</dbReference>
<dbReference type="PANTHER" id="PTHR45453:SF1">
    <property type="entry name" value="PHOSPHATE REGULON SENSOR PROTEIN PHOR"/>
    <property type="match status" value="1"/>
</dbReference>
<dbReference type="FunFam" id="3.30.565.10:FF:000006">
    <property type="entry name" value="Sensor histidine kinase WalK"/>
    <property type="match status" value="1"/>
</dbReference>
<evidence type="ECO:0000313" key="11">
    <source>
        <dbReference type="EMBL" id="MCR1898833.1"/>
    </source>
</evidence>
<keyword evidence="6 11" id="KW-0418">Kinase</keyword>
<evidence type="ECO:0000256" key="6">
    <source>
        <dbReference type="ARBA" id="ARBA00022777"/>
    </source>
</evidence>
<dbReference type="CDD" id="cd00082">
    <property type="entry name" value="HisKA"/>
    <property type="match status" value="1"/>
</dbReference>
<dbReference type="Gene3D" id="3.30.565.10">
    <property type="entry name" value="Histidine kinase-like ATPase, C-terminal domain"/>
    <property type="match status" value="1"/>
</dbReference>
<keyword evidence="7" id="KW-0902">Two-component regulatory system</keyword>
<dbReference type="SMART" id="SM00387">
    <property type="entry name" value="HATPase_c"/>
    <property type="match status" value="1"/>
</dbReference>
<feature type="transmembrane region" description="Helical" evidence="9">
    <location>
        <begin position="12"/>
        <end position="34"/>
    </location>
</feature>
<name>A0AAE3L3U0_9FIRM</name>
<keyword evidence="4" id="KW-0597">Phosphoprotein</keyword>
<dbReference type="InterPro" id="IPR036097">
    <property type="entry name" value="HisK_dim/P_sf"/>
</dbReference>
<protein>
    <recommendedName>
        <fullName evidence="3">histidine kinase</fullName>
        <ecNumber evidence="3">2.7.13.3</ecNumber>
    </recommendedName>
</protein>
<dbReference type="FunFam" id="1.10.287.130:FF:000001">
    <property type="entry name" value="Two-component sensor histidine kinase"/>
    <property type="match status" value="1"/>
</dbReference>
<evidence type="ECO:0000256" key="4">
    <source>
        <dbReference type="ARBA" id="ARBA00022553"/>
    </source>
</evidence>
<dbReference type="SUPFAM" id="SSF47384">
    <property type="entry name" value="Homodimeric domain of signal transducing histidine kinase"/>
    <property type="match status" value="1"/>
</dbReference>
<dbReference type="Proteomes" id="UP001205748">
    <property type="component" value="Unassembled WGS sequence"/>
</dbReference>
<dbReference type="SMART" id="SM00388">
    <property type="entry name" value="HisKA"/>
    <property type="match status" value="1"/>
</dbReference>
<dbReference type="EMBL" id="JANKAS010000005">
    <property type="protein sequence ID" value="MCR1898833.1"/>
    <property type="molecule type" value="Genomic_DNA"/>
</dbReference>
<dbReference type="Gene3D" id="1.10.287.130">
    <property type="match status" value="1"/>
</dbReference>
<dbReference type="GO" id="GO:0000155">
    <property type="term" value="F:phosphorelay sensor kinase activity"/>
    <property type="evidence" value="ECO:0007669"/>
    <property type="project" value="InterPro"/>
</dbReference>
<comment type="caution">
    <text evidence="11">The sequence shown here is derived from an EMBL/GenBank/DDBJ whole genome shotgun (WGS) entry which is preliminary data.</text>
</comment>